<sequence>MRPVVLRTERLVLDLPVGADTELVAHYCADPLFLKYLTTPWPYTVEHARAFLTEYVPAAWRSGDELTWAIRRAEGTPLLGVVGLRRGNEIGFWLGAEHRGDALMAEAVGAVCDWALGGAVADAESVLWRANEGNRASAHVARAAGFRRITPRIATVPGRDGRILPAWHAERRAEVEPDAFASWEPILGGAA</sequence>
<dbReference type="Pfam" id="PF13302">
    <property type="entry name" value="Acetyltransf_3"/>
    <property type="match status" value="1"/>
</dbReference>
<evidence type="ECO:0000313" key="2">
    <source>
        <dbReference type="EMBL" id="SIN69989.1"/>
    </source>
</evidence>
<dbReference type="EMBL" id="FSRJ01000001">
    <property type="protein sequence ID" value="SIN69989.1"/>
    <property type="molecule type" value="Genomic_DNA"/>
</dbReference>
<keyword evidence="3" id="KW-1185">Reference proteome</keyword>
<evidence type="ECO:0000259" key="1">
    <source>
        <dbReference type="Pfam" id="PF13302"/>
    </source>
</evidence>
<reference evidence="3" key="1">
    <citation type="submission" date="2016-11" db="EMBL/GenBank/DDBJ databases">
        <authorList>
            <person name="Varghese N."/>
            <person name="Submissions S."/>
        </authorList>
    </citation>
    <scope>NUCLEOTIDE SEQUENCE [LARGE SCALE GENOMIC DNA]</scope>
    <source>
        <strain evidence="3">DSM 8595</strain>
    </source>
</reference>
<dbReference type="InterPro" id="IPR051531">
    <property type="entry name" value="N-acetyltransferase"/>
</dbReference>
<protein>
    <submittedName>
        <fullName evidence="2">Protein N-acetyltransferase, RimJ/RimL family</fullName>
    </submittedName>
</protein>
<name>A0A1N6DGP0_9MICO</name>
<evidence type="ECO:0000313" key="3">
    <source>
        <dbReference type="Proteomes" id="UP000184699"/>
    </source>
</evidence>
<dbReference type="STRING" id="232089.SAMN05443544_0200"/>
<dbReference type="AlphaFoldDB" id="A0A1N6DGP0"/>
<proteinExistence type="predicted"/>
<dbReference type="Proteomes" id="UP000184699">
    <property type="component" value="Unassembled WGS sequence"/>
</dbReference>
<dbReference type="PANTHER" id="PTHR43792">
    <property type="entry name" value="GNAT FAMILY, PUTATIVE (AFU_ORTHOLOGUE AFUA_3G00765)-RELATED-RELATED"/>
    <property type="match status" value="1"/>
</dbReference>
<feature type="domain" description="N-acetyltransferase" evidence="1">
    <location>
        <begin position="10"/>
        <end position="147"/>
    </location>
</feature>
<dbReference type="SUPFAM" id="SSF55729">
    <property type="entry name" value="Acyl-CoA N-acyltransferases (Nat)"/>
    <property type="match status" value="1"/>
</dbReference>
<dbReference type="InterPro" id="IPR000182">
    <property type="entry name" value="GNAT_dom"/>
</dbReference>
<keyword evidence="2" id="KW-0808">Transferase</keyword>
<dbReference type="InterPro" id="IPR016181">
    <property type="entry name" value="Acyl_CoA_acyltransferase"/>
</dbReference>
<organism evidence="2 3">
    <name type="scientific">Agromyces cerinus subsp. cerinus</name>
    <dbReference type="NCBI Taxonomy" id="232089"/>
    <lineage>
        <taxon>Bacteria</taxon>
        <taxon>Bacillati</taxon>
        <taxon>Actinomycetota</taxon>
        <taxon>Actinomycetes</taxon>
        <taxon>Micrococcales</taxon>
        <taxon>Microbacteriaceae</taxon>
        <taxon>Agromyces</taxon>
    </lineage>
</organism>
<gene>
    <name evidence="2" type="ORF">SAMN05443544_0200</name>
</gene>
<dbReference type="GO" id="GO:0016747">
    <property type="term" value="F:acyltransferase activity, transferring groups other than amino-acyl groups"/>
    <property type="evidence" value="ECO:0007669"/>
    <property type="project" value="InterPro"/>
</dbReference>
<dbReference type="Gene3D" id="3.40.630.30">
    <property type="match status" value="1"/>
</dbReference>
<dbReference type="PANTHER" id="PTHR43792:SF13">
    <property type="entry name" value="ACETYLTRANSFERASE"/>
    <property type="match status" value="1"/>
</dbReference>
<accession>A0A1N6DGP0</accession>